<dbReference type="AlphaFoldDB" id="A0A1J9QIC0"/>
<sequence length="124" mass="13781">MDSQKAKGPWPSYEAKLTRFRVQEGQWVESRRGEGIWLSVKRKPGGFVRTNVQNKIPGDAWSVDFKDMMVIVSVPTYVVAATASQSKQGAVIGQAQFPYYPDSVGCSLAINEDKKALHQSSRAF</sequence>
<gene>
    <name evidence="1" type="ORF">AJ78_04772</name>
</gene>
<dbReference type="Proteomes" id="UP000182235">
    <property type="component" value="Unassembled WGS sequence"/>
</dbReference>
<feature type="non-terminal residue" evidence="1">
    <location>
        <position position="124"/>
    </location>
</feature>
<name>A0A1J9QIC0_9EURO</name>
<reference evidence="1 2" key="1">
    <citation type="submission" date="2015-07" db="EMBL/GenBank/DDBJ databases">
        <title>Emmonsia species relationships and genome sequence.</title>
        <authorList>
            <consortium name="The Broad Institute Genomics Platform"/>
            <person name="Cuomo C.A."/>
            <person name="Munoz J.F."/>
            <person name="Imamovic A."/>
            <person name="Priest M.E."/>
            <person name="Young S."/>
            <person name="Clay O.K."/>
            <person name="McEwen J.G."/>
        </authorList>
    </citation>
    <scope>NUCLEOTIDE SEQUENCE [LARGE SCALE GENOMIC DNA]</scope>
    <source>
        <strain evidence="1 2">UAMH 9510</strain>
    </source>
</reference>
<evidence type="ECO:0000313" key="1">
    <source>
        <dbReference type="EMBL" id="OJD14933.1"/>
    </source>
</evidence>
<organism evidence="1 2">
    <name type="scientific">Emergomyces pasteurianus Ep9510</name>
    <dbReference type="NCBI Taxonomy" id="1447872"/>
    <lineage>
        <taxon>Eukaryota</taxon>
        <taxon>Fungi</taxon>
        <taxon>Dikarya</taxon>
        <taxon>Ascomycota</taxon>
        <taxon>Pezizomycotina</taxon>
        <taxon>Eurotiomycetes</taxon>
        <taxon>Eurotiomycetidae</taxon>
        <taxon>Onygenales</taxon>
        <taxon>Ajellomycetaceae</taxon>
        <taxon>Emergomyces</taxon>
    </lineage>
</organism>
<protein>
    <submittedName>
        <fullName evidence="1">Uncharacterized protein</fullName>
    </submittedName>
</protein>
<keyword evidence="2" id="KW-1185">Reference proteome</keyword>
<dbReference type="EMBL" id="LGRN01000187">
    <property type="protein sequence ID" value="OJD14933.1"/>
    <property type="molecule type" value="Genomic_DNA"/>
</dbReference>
<dbReference type="VEuPathDB" id="FungiDB:AJ78_04772"/>
<proteinExistence type="predicted"/>
<comment type="caution">
    <text evidence="1">The sequence shown here is derived from an EMBL/GenBank/DDBJ whole genome shotgun (WGS) entry which is preliminary data.</text>
</comment>
<evidence type="ECO:0000313" key="2">
    <source>
        <dbReference type="Proteomes" id="UP000182235"/>
    </source>
</evidence>
<accession>A0A1J9QIC0</accession>